<dbReference type="RefSeq" id="XP_020123980.1">
    <property type="nucleotide sequence ID" value="XM_020259868.1"/>
</dbReference>
<feature type="domain" description="Heterokaryon incompatibility" evidence="1">
    <location>
        <begin position="371"/>
        <end position="497"/>
    </location>
</feature>
<keyword evidence="3" id="KW-1185">Reference proteome</keyword>
<comment type="caution">
    <text evidence="2">The sequence shown here is derived from an EMBL/GenBank/DDBJ whole genome shotgun (WGS) entry which is preliminary data.</text>
</comment>
<organism evidence="2 3">
    <name type="scientific">Talaromyces atroroseus</name>
    <dbReference type="NCBI Taxonomy" id="1441469"/>
    <lineage>
        <taxon>Eukaryota</taxon>
        <taxon>Fungi</taxon>
        <taxon>Dikarya</taxon>
        <taxon>Ascomycota</taxon>
        <taxon>Pezizomycotina</taxon>
        <taxon>Eurotiomycetes</taxon>
        <taxon>Eurotiomycetidae</taxon>
        <taxon>Eurotiales</taxon>
        <taxon>Trichocomaceae</taxon>
        <taxon>Talaromyces</taxon>
        <taxon>Talaromyces sect. Trachyspermi</taxon>
    </lineage>
</organism>
<gene>
    <name evidence="2" type="ORF">UA08_01116</name>
</gene>
<proteinExistence type="predicted"/>
<dbReference type="EMBL" id="LFMY01000001">
    <property type="protein sequence ID" value="OKL63859.1"/>
    <property type="molecule type" value="Genomic_DNA"/>
</dbReference>
<evidence type="ECO:0000313" key="2">
    <source>
        <dbReference type="EMBL" id="OKL63859.1"/>
    </source>
</evidence>
<dbReference type="PANTHER" id="PTHR39596:SF4">
    <property type="entry name" value="HET DOMAIN PROTEIN (AFU_ORTHOLOGUE AFUA_3G03140)-RELATED"/>
    <property type="match status" value="1"/>
</dbReference>
<protein>
    <recommendedName>
        <fullName evidence="1">Heterokaryon incompatibility domain-containing protein</fullName>
    </recommendedName>
</protein>
<dbReference type="InterPro" id="IPR010730">
    <property type="entry name" value="HET"/>
</dbReference>
<dbReference type="PANTHER" id="PTHR39596">
    <property type="match status" value="1"/>
</dbReference>
<dbReference type="OrthoDB" id="2426273at2759"/>
<dbReference type="STRING" id="1441469.A0A225B6V3"/>
<name>A0A225B6V3_TALAT</name>
<accession>A0A225B6V3</accession>
<sequence length="775" mass="88356">METQDPGDANLRRALKAEFVEASKQTSQNDTIVCRCLAFGESGQHRVFEAFYNGLNHKVGDEHPDAERLLQELSKSDQKLVKLFTLQISVPSAAHQEAVVTRAMKLIRKTLGFTNHLGKSSWRNPRVGIVYPLISRLSIRVALAIAIAEEESLHVASSVRDLLNLLFKVMSMESDETIDLFDDSYHYSDDLNGFLRVTWQQIFGLLLWYIFRHQLTKGYQHIWHQLLILEDKNITFVKRSLSSRSMNVIPRYMCHWAFKLLFNSRAAIGLSFNHFLQRFSDLHEGKSARCMGNDPWNPCNGTHPSNCGRFTDIDLVIPEQSVHTDTCDSKCPRLVWNEVSYDSLIDCPRAVCVSRGTETCLYTKASGRTVAISHVWSHGHGGRPSTGMNRCLHDRFSRLAVSFGCDSYWIDTLCIPEDHTKRIEAIRHINKTFANAKLVLVIDRDLMDLDISEPREANSHQPLTHYTSSTIPIELLESVLATFLVCDWNVRAWTMLEAMRGGRNLHFLCKYDQCLSLNECLSRMCDDGSIEIASIFLSSRHLLPVPKGVKENSYSLESAGAILAYRHATRPGDDVAIWALMTGTEVWGNAADFWRSQVGKEVPTGFLKSSVERAKNVRCFSWAPQTPYVRWEPGWLRRRGDFLEWGRKHYPYDGLGSRMAEITNDGLKASWLFYSLGPEDWSDMYPRLGSGKNAAWVVATSLHTFIPHVALLDALSEQDDSRYEDTTVKLDDNAKQSLVVIWSYNGLWWHWYGVYEWGPCRYGPPRMVPAEILMV</sequence>
<reference evidence="2 3" key="1">
    <citation type="submission" date="2015-06" db="EMBL/GenBank/DDBJ databases">
        <title>Talaromyces atroroseus IBT 11181 draft genome.</title>
        <authorList>
            <person name="Rasmussen K.B."/>
            <person name="Rasmussen S."/>
            <person name="Petersen B."/>
            <person name="Sicheritz-Ponten T."/>
            <person name="Mortensen U.H."/>
            <person name="Thrane U."/>
        </authorList>
    </citation>
    <scope>NUCLEOTIDE SEQUENCE [LARGE SCALE GENOMIC DNA]</scope>
    <source>
        <strain evidence="2 3">IBT 11181</strain>
    </source>
</reference>
<dbReference type="Pfam" id="PF06985">
    <property type="entry name" value="HET"/>
    <property type="match status" value="1"/>
</dbReference>
<dbReference type="GeneID" id="31000871"/>
<dbReference type="AlphaFoldDB" id="A0A225B6V3"/>
<dbReference type="Proteomes" id="UP000214365">
    <property type="component" value="Unassembled WGS sequence"/>
</dbReference>
<evidence type="ECO:0000313" key="3">
    <source>
        <dbReference type="Proteomes" id="UP000214365"/>
    </source>
</evidence>
<evidence type="ECO:0000259" key="1">
    <source>
        <dbReference type="Pfam" id="PF06985"/>
    </source>
</evidence>